<evidence type="ECO:0000256" key="4">
    <source>
        <dbReference type="ARBA" id="ARBA00022827"/>
    </source>
</evidence>
<evidence type="ECO:0000313" key="8">
    <source>
        <dbReference type="Proteomes" id="UP001501265"/>
    </source>
</evidence>
<evidence type="ECO:0000256" key="3">
    <source>
        <dbReference type="ARBA" id="ARBA00022630"/>
    </source>
</evidence>
<reference evidence="8" key="1">
    <citation type="journal article" date="2019" name="Int. J. Syst. Evol. Microbiol.">
        <title>The Global Catalogue of Microorganisms (GCM) 10K type strain sequencing project: providing services to taxonomists for standard genome sequencing and annotation.</title>
        <authorList>
            <consortium name="The Broad Institute Genomics Platform"/>
            <consortium name="The Broad Institute Genome Sequencing Center for Infectious Disease"/>
            <person name="Wu L."/>
            <person name="Ma J."/>
        </authorList>
    </citation>
    <scope>NUCLEOTIDE SEQUENCE [LARGE SCALE GENOMIC DNA]</scope>
    <source>
        <strain evidence="8">JCM 18081</strain>
    </source>
</reference>
<dbReference type="InterPro" id="IPR050416">
    <property type="entry name" value="FAD-linked_Oxidoreductase"/>
</dbReference>
<evidence type="ECO:0000259" key="6">
    <source>
        <dbReference type="PROSITE" id="PS51387"/>
    </source>
</evidence>
<dbReference type="InterPro" id="IPR012951">
    <property type="entry name" value="BBE"/>
</dbReference>
<sequence length="534" mass="58231">MADGWMLADLALIAPDPASDAALSAASAPTFVETPDRESVSVTPDDPRYQDLLLRGYNRRFTGNPDNIRVVTSTAQVIDAVNDAVREGKRIGVRSGGHNLDGLVDGPKVRSVIDVTGMRSVSYDPRMRAFAIEAGATLGEVYRTLYYGWGVTLPGGACPPVGVGGHITGGGYGALSRKYGLVADNLYAVEVVVVPARGSARAVVATREPKDPNRDLWWAHSGGGGGNFGVVTRFWLRSPDAFSNDAGRLLPKAPGGTLISRAVWKWDELDRESFVRIARNVGAWHERYSAPGMKENALFAGFIAPRVEFGTVTVAGQVDPTVEGNERILHDFITAACEDVDVKPTVTTSSRLPWLTTVLSYVDTGIGLGAKPPLRSKTKGAYLKKRYTDAQMETVHAYLTSPDYRHAPAAFALSSYGGQINAPAVDATATSHRQSVLLASIYNYWDKAEDDDRHLTWSRNFYHDLHQDSGGVPAPGDRYDGCYIGWPDVDLADRTLNTSPTPWHTLFYCDNYTRLKDIKKTWDPRGVFRHGLSI</sequence>
<dbReference type="PANTHER" id="PTHR42973">
    <property type="entry name" value="BINDING OXIDOREDUCTASE, PUTATIVE (AFU_ORTHOLOGUE AFUA_1G17690)-RELATED"/>
    <property type="match status" value="1"/>
</dbReference>
<dbReference type="EMBL" id="BAABIG010000059">
    <property type="protein sequence ID" value="GAA4815370.1"/>
    <property type="molecule type" value="Genomic_DNA"/>
</dbReference>
<evidence type="ECO:0000256" key="2">
    <source>
        <dbReference type="ARBA" id="ARBA00005466"/>
    </source>
</evidence>
<dbReference type="RefSeq" id="WP_345622970.1">
    <property type="nucleotide sequence ID" value="NZ_BAABIG010000059.1"/>
</dbReference>
<keyword evidence="3" id="KW-0285">Flavoprotein</keyword>
<comment type="cofactor">
    <cofactor evidence="1">
        <name>FAD</name>
        <dbReference type="ChEBI" id="CHEBI:57692"/>
    </cofactor>
</comment>
<evidence type="ECO:0000313" key="7">
    <source>
        <dbReference type="EMBL" id="GAA4815370.1"/>
    </source>
</evidence>
<dbReference type="PROSITE" id="PS51387">
    <property type="entry name" value="FAD_PCMH"/>
    <property type="match status" value="1"/>
</dbReference>
<protein>
    <submittedName>
        <fullName evidence="7">FAD-binding oxidoreductase</fullName>
    </submittedName>
</protein>
<dbReference type="SUPFAM" id="SSF56176">
    <property type="entry name" value="FAD-binding/transporter-associated domain-like"/>
    <property type="match status" value="1"/>
</dbReference>
<dbReference type="Proteomes" id="UP001501265">
    <property type="component" value="Unassembled WGS sequence"/>
</dbReference>
<organism evidence="7 8">
    <name type="scientific">Streptomyces ziwulingensis</name>
    <dbReference type="NCBI Taxonomy" id="1045501"/>
    <lineage>
        <taxon>Bacteria</taxon>
        <taxon>Bacillati</taxon>
        <taxon>Actinomycetota</taxon>
        <taxon>Actinomycetes</taxon>
        <taxon>Kitasatosporales</taxon>
        <taxon>Streptomycetaceae</taxon>
        <taxon>Streptomyces</taxon>
    </lineage>
</organism>
<dbReference type="PANTHER" id="PTHR42973:SF39">
    <property type="entry name" value="FAD-BINDING PCMH-TYPE DOMAIN-CONTAINING PROTEIN"/>
    <property type="match status" value="1"/>
</dbReference>
<gene>
    <name evidence="7" type="ORF">GCM10023220_54280</name>
</gene>
<keyword evidence="4" id="KW-0274">FAD</keyword>
<evidence type="ECO:0000256" key="5">
    <source>
        <dbReference type="ARBA" id="ARBA00023002"/>
    </source>
</evidence>
<dbReference type="Pfam" id="PF08031">
    <property type="entry name" value="BBE"/>
    <property type="match status" value="1"/>
</dbReference>
<feature type="domain" description="FAD-binding PCMH-type" evidence="6">
    <location>
        <begin position="61"/>
        <end position="241"/>
    </location>
</feature>
<dbReference type="InterPro" id="IPR016169">
    <property type="entry name" value="FAD-bd_PCMH_sub2"/>
</dbReference>
<dbReference type="InterPro" id="IPR016166">
    <property type="entry name" value="FAD-bd_PCMH"/>
</dbReference>
<comment type="caution">
    <text evidence="7">The sequence shown here is derived from an EMBL/GenBank/DDBJ whole genome shotgun (WGS) entry which is preliminary data.</text>
</comment>
<comment type="similarity">
    <text evidence="2">Belongs to the oxygen-dependent FAD-linked oxidoreductase family.</text>
</comment>
<keyword evidence="5" id="KW-0560">Oxidoreductase</keyword>
<accession>A0ABP9CVQ0</accession>
<keyword evidence="8" id="KW-1185">Reference proteome</keyword>
<dbReference type="InterPro" id="IPR006094">
    <property type="entry name" value="Oxid_FAD_bind_N"/>
</dbReference>
<dbReference type="Gene3D" id="3.30.465.10">
    <property type="match status" value="1"/>
</dbReference>
<evidence type="ECO:0000256" key="1">
    <source>
        <dbReference type="ARBA" id="ARBA00001974"/>
    </source>
</evidence>
<dbReference type="InterPro" id="IPR036318">
    <property type="entry name" value="FAD-bd_PCMH-like_sf"/>
</dbReference>
<proteinExistence type="inferred from homology"/>
<dbReference type="Gene3D" id="3.40.462.20">
    <property type="match status" value="1"/>
</dbReference>
<dbReference type="Pfam" id="PF01565">
    <property type="entry name" value="FAD_binding_4"/>
    <property type="match status" value="1"/>
</dbReference>
<name>A0ABP9CVQ0_9ACTN</name>